<dbReference type="InterPro" id="IPR029479">
    <property type="entry name" value="Nitroreductase"/>
</dbReference>
<dbReference type="SUPFAM" id="SSF55469">
    <property type="entry name" value="FMN-dependent nitroreductase-like"/>
    <property type="match status" value="1"/>
</dbReference>
<accession>A0A0J6ZKX3</accession>
<dbReference type="Pfam" id="PF00881">
    <property type="entry name" value="Nitroreductase"/>
    <property type="match status" value="1"/>
</dbReference>
<dbReference type="InterPro" id="IPR050627">
    <property type="entry name" value="Nitroreductase/BluB"/>
</dbReference>
<keyword evidence="3" id="KW-1185">Reference proteome</keyword>
<comment type="caution">
    <text evidence="2">The sequence shown here is derived from an EMBL/GenBank/DDBJ whole genome shotgun (WGS) entry which is preliminary data.</text>
</comment>
<evidence type="ECO:0000259" key="1">
    <source>
        <dbReference type="Pfam" id="PF00881"/>
    </source>
</evidence>
<reference evidence="2 3" key="1">
    <citation type="submission" date="2015-06" db="EMBL/GenBank/DDBJ databases">
        <title>Draft genome sequence of beer spoilage bacterium Megasphaera cerevisiae type strain 20462.</title>
        <authorList>
            <person name="Kutumbaka K."/>
            <person name="Pasmowitz J."/>
            <person name="Mategko J."/>
            <person name="Reyes D."/>
            <person name="Friedrich A."/>
            <person name="Han S."/>
            <person name="Martens-Habbena W."/>
            <person name="Neal-McKinney J."/>
            <person name="Janagama H.K."/>
            <person name="Nadala C."/>
            <person name="Samadpour M."/>
        </authorList>
    </citation>
    <scope>NUCLEOTIDE SEQUENCE [LARGE SCALE GENOMIC DNA]</scope>
    <source>
        <strain evidence="2 3">DSM 20462</strain>
    </source>
</reference>
<evidence type="ECO:0000313" key="2">
    <source>
        <dbReference type="EMBL" id="KMO85491.1"/>
    </source>
</evidence>
<organism evidence="2 3">
    <name type="scientific">Megasphaera cerevisiae DSM 20462</name>
    <dbReference type="NCBI Taxonomy" id="1122219"/>
    <lineage>
        <taxon>Bacteria</taxon>
        <taxon>Bacillati</taxon>
        <taxon>Bacillota</taxon>
        <taxon>Negativicutes</taxon>
        <taxon>Veillonellales</taxon>
        <taxon>Veillonellaceae</taxon>
        <taxon>Megasphaera</taxon>
    </lineage>
</organism>
<dbReference type="InParanoid" id="A0A0J6ZKX3"/>
<dbReference type="GO" id="GO:0016491">
    <property type="term" value="F:oxidoreductase activity"/>
    <property type="evidence" value="ECO:0007669"/>
    <property type="project" value="InterPro"/>
</dbReference>
<dbReference type="Proteomes" id="UP000036503">
    <property type="component" value="Unassembled WGS sequence"/>
</dbReference>
<evidence type="ECO:0000313" key="3">
    <source>
        <dbReference type="Proteomes" id="UP000036503"/>
    </source>
</evidence>
<gene>
    <name evidence="2" type="ORF">AB840_13300</name>
</gene>
<dbReference type="Gene3D" id="3.40.109.10">
    <property type="entry name" value="NADH Oxidase"/>
    <property type="match status" value="1"/>
</dbReference>
<protein>
    <submittedName>
        <fullName evidence="2">Nitroreductase</fullName>
    </submittedName>
</protein>
<dbReference type="PANTHER" id="PTHR23026:SF123">
    <property type="entry name" value="NAD(P)H NITROREDUCTASE RV3131-RELATED"/>
    <property type="match status" value="1"/>
</dbReference>
<name>A0A0J6ZKX3_9FIRM</name>
<dbReference type="InterPro" id="IPR000415">
    <property type="entry name" value="Nitroreductase-like"/>
</dbReference>
<dbReference type="AlphaFoldDB" id="A0A0J6ZKX3"/>
<dbReference type="STRING" id="39029.BSR42_04675"/>
<dbReference type="EMBL" id="LEKT01000061">
    <property type="protein sequence ID" value="KMO85491.1"/>
    <property type="molecule type" value="Genomic_DNA"/>
</dbReference>
<dbReference type="RefSeq" id="WP_048515338.1">
    <property type="nucleotide sequence ID" value="NZ_FUXD01000004.1"/>
</dbReference>
<dbReference type="OrthoDB" id="9812105at2"/>
<proteinExistence type="predicted"/>
<dbReference type="PATRIC" id="fig|1122219.3.peg.2868"/>
<feature type="domain" description="Nitroreductase" evidence="1">
    <location>
        <begin position="5"/>
        <end position="175"/>
    </location>
</feature>
<sequence length="197" mass="22284">MLSAITNRRSIRRYQNQPVPKHLIEKIIQAGMLAPSSKNRQPWFFIVTAGPAKNDMLLAMRNGLLREKEHPFLAESTQHQSGALRTLQIMEQAPVVILVVNSLGIDIRHPLHSEDRIYEICNAQSIGAAMENMTLTASDLGLGSLWICDTYFAYDELQQWLNLRGELTAAMALGYANESPAARPRKNMDEIVEWRIK</sequence>
<dbReference type="PANTHER" id="PTHR23026">
    <property type="entry name" value="NADPH NITROREDUCTASE"/>
    <property type="match status" value="1"/>
</dbReference>